<keyword evidence="11 18" id="KW-0456">Lyase</keyword>
<dbReference type="PROSITE" id="PS01242">
    <property type="entry name" value="ZF_FPG_1"/>
    <property type="match status" value="1"/>
</dbReference>
<comment type="catalytic activity">
    <reaction evidence="1">
        <text>Hydrolysis of DNA containing ring-opened 7-methylguanine residues, releasing 2,6-diamino-4-hydroxy-5-(N-methyl)formamidopyrimidine.</text>
        <dbReference type="EC" id="3.2.2.23"/>
    </reaction>
</comment>
<proteinExistence type="inferred from homology"/>
<keyword evidence="9" id="KW-0238">DNA-binding</keyword>
<evidence type="ECO:0000256" key="14">
    <source>
        <dbReference type="ARBA" id="ARBA00044632"/>
    </source>
</evidence>
<keyword evidence="19" id="KW-1185">Reference proteome</keyword>
<keyword evidence="4" id="KW-0479">Metal-binding</keyword>
<evidence type="ECO:0000256" key="7">
    <source>
        <dbReference type="ARBA" id="ARBA00022801"/>
    </source>
</evidence>
<dbReference type="PANTHER" id="PTHR22993">
    <property type="entry name" value="FORMAMIDOPYRIMIDINE-DNA GLYCOSYLASE"/>
    <property type="match status" value="1"/>
</dbReference>
<dbReference type="Pfam" id="PF06831">
    <property type="entry name" value="H2TH"/>
    <property type="match status" value="1"/>
</dbReference>
<dbReference type="SUPFAM" id="SSF46946">
    <property type="entry name" value="S13-like H2TH domain"/>
    <property type="match status" value="1"/>
</dbReference>
<evidence type="ECO:0000256" key="10">
    <source>
        <dbReference type="ARBA" id="ARBA00023204"/>
    </source>
</evidence>
<protein>
    <submittedName>
        <fullName evidence="18">DNA-(Apurinic or apyrimidinic site) lyase /formamidopyrimidine-DNA glycosylase</fullName>
    </submittedName>
</protein>
<comment type="cofactor">
    <cofactor evidence="2">
        <name>Zn(2+)</name>
        <dbReference type="ChEBI" id="CHEBI:29105"/>
    </cofactor>
</comment>
<keyword evidence="5" id="KW-0227">DNA damage</keyword>
<sequence length="273" mass="30633">MQRSATGYCETVPELPDVEGFRRVLADHAVGRRIRGVDVLDAGVLRGVTGPELHRALAGHQFRPPWRHGKHLVVPLTPSRRQAAVLLHFGMTGSLHWATDADRHRFDRVVFRFAQGELRLRDMRKLHGLRYAPDQAAIDRVLNKLGPDAADLTAPELRDRVADRRGQVKPALMDQSVVAGLGNLLVDEILWRARINPRRACTQLDAADIRRLHARMRTVLRQSVRAGRVPPRPAWLTGRRDDPSGSCPRCGTTLSHARVGGRGTTWCRRCQAR</sequence>
<dbReference type="InterPro" id="IPR035937">
    <property type="entry name" value="FPG_N"/>
</dbReference>
<keyword evidence="12" id="KW-0511">Multifunctional enzyme</keyword>
<evidence type="ECO:0000256" key="9">
    <source>
        <dbReference type="ARBA" id="ARBA00023125"/>
    </source>
</evidence>
<organism evidence="18 19">
    <name type="scientific">Kribbella pratensis</name>
    <dbReference type="NCBI Taxonomy" id="2512112"/>
    <lineage>
        <taxon>Bacteria</taxon>
        <taxon>Bacillati</taxon>
        <taxon>Actinomycetota</taxon>
        <taxon>Actinomycetes</taxon>
        <taxon>Propionibacteriales</taxon>
        <taxon>Kribbellaceae</taxon>
        <taxon>Kribbella</taxon>
    </lineage>
</organism>
<evidence type="ECO:0000256" key="2">
    <source>
        <dbReference type="ARBA" id="ARBA00001947"/>
    </source>
</evidence>
<evidence type="ECO:0000256" key="6">
    <source>
        <dbReference type="ARBA" id="ARBA00022771"/>
    </source>
</evidence>
<dbReference type="RefSeq" id="WP_238175060.1">
    <property type="nucleotide sequence ID" value="NZ_SODU01000001.1"/>
</dbReference>
<feature type="domain" description="FPG-type" evidence="16">
    <location>
        <begin position="235"/>
        <end position="272"/>
    </location>
</feature>
<dbReference type="EMBL" id="SODU01000001">
    <property type="protein sequence ID" value="TDW93353.1"/>
    <property type="molecule type" value="Genomic_DNA"/>
</dbReference>
<gene>
    <name evidence="18" type="ORF">EV137_0628</name>
</gene>
<evidence type="ECO:0000313" key="19">
    <source>
        <dbReference type="Proteomes" id="UP000295060"/>
    </source>
</evidence>
<evidence type="ECO:0000259" key="16">
    <source>
        <dbReference type="PROSITE" id="PS51066"/>
    </source>
</evidence>
<evidence type="ECO:0000256" key="15">
    <source>
        <dbReference type="PROSITE-ProRule" id="PRU00391"/>
    </source>
</evidence>
<dbReference type="SMART" id="SM00898">
    <property type="entry name" value="Fapy_DNA_glyco"/>
    <property type="match status" value="1"/>
</dbReference>
<name>A0ABY2FK94_9ACTN</name>
<dbReference type="InterPro" id="IPR015886">
    <property type="entry name" value="H2TH_FPG"/>
</dbReference>
<dbReference type="SUPFAM" id="SSF81624">
    <property type="entry name" value="N-terminal domain of MutM-like DNA repair proteins"/>
    <property type="match status" value="1"/>
</dbReference>
<evidence type="ECO:0000256" key="5">
    <source>
        <dbReference type="ARBA" id="ARBA00022763"/>
    </source>
</evidence>
<accession>A0ABY2FK94</accession>
<evidence type="ECO:0000256" key="13">
    <source>
        <dbReference type="ARBA" id="ARBA00023295"/>
    </source>
</evidence>
<keyword evidence="7" id="KW-0378">Hydrolase</keyword>
<keyword evidence="6 15" id="KW-0863">Zinc-finger</keyword>
<dbReference type="PANTHER" id="PTHR22993:SF9">
    <property type="entry name" value="FORMAMIDOPYRIMIDINE-DNA GLYCOSYLASE"/>
    <property type="match status" value="1"/>
</dbReference>
<keyword evidence="10" id="KW-0234">DNA repair</keyword>
<comment type="catalytic activity">
    <reaction evidence="14">
        <text>2'-deoxyribonucleotide-(2'-deoxyribose 5'-phosphate)-2'-deoxyribonucleotide-DNA = a 3'-end 2'-deoxyribonucleotide-(2,3-dehydro-2,3-deoxyribose 5'-phosphate)-DNA + a 5'-end 5'-phospho-2'-deoxyribonucleoside-DNA + H(+)</text>
        <dbReference type="Rhea" id="RHEA:66592"/>
        <dbReference type="Rhea" id="RHEA-COMP:13180"/>
        <dbReference type="Rhea" id="RHEA-COMP:16897"/>
        <dbReference type="Rhea" id="RHEA-COMP:17067"/>
        <dbReference type="ChEBI" id="CHEBI:15378"/>
        <dbReference type="ChEBI" id="CHEBI:136412"/>
        <dbReference type="ChEBI" id="CHEBI:157695"/>
        <dbReference type="ChEBI" id="CHEBI:167181"/>
        <dbReference type="EC" id="4.2.99.18"/>
    </reaction>
</comment>
<feature type="domain" description="Formamidopyrimidine-DNA glycosylase catalytic" evidence="17">
    <location>
        <begin position="13"/>
        <end position="127"/>
    </location>
</feature>
<dbReference type="PROSITE" id="PS51068">
    <property type="entry name" value="FPG_CAT"/>
    <property type="match status" value="1"/>
</dbReference>
<dbReference type="InterPro" id="IPR012319">
    <property type="entry name" value="FPG_cat"/>
</dbReference>
<dbReference type="InterPro" id="IPR000214">
    <property type="entry name" value="Znf_DNA_glyclase/AP_lyase"/>
</dbReference>
<dbReference type="Proteomes" id="UP000295060">
    <property type="component" value="Unassembled WGS sequence"/>
</dbReference>
<evidence type="ECO:0000256" key="12">
    <source>
        <dbReference type="ARBA" id="ARBA00023268"/>
    </source>
</evidence>
<comment type="caution">
    <text evidence="18">The sequence shown here is derived from an EMBL/GenBank/DDBJ whole genome shotgun (WGS) entry which is preliminary data.</text>
</comment>
<dbReference type="GO" id="GO:0016829">
    <property type="term" value="F:lyase activity"/>
    <property type="evidence" value="ECO:0007669"/>
    <property type="project" value="UniProtKB-KW"/>
</dbReference>
<dbReference type="SMART" id="SM01232">
    <property type="entry name" value="H2TH"/>
    <property type="match status" value="1"/>
</dbReference>
<dbReference type="Pfam" id="PF01149">
    <property type="entry name" value="Fapy_DNA_glyco"/>
    <property type="match status" value="1"/>
</dbReference>
<dbReference type="InterPro" id="IPR010663">
    <property type="entry name" value="Znf_FPG/IleRS"/>
</dbReference>
<keyword evidence="13" id="KW-0326">Glycosidase</keyword>
<dbReference type="InterPro" id="IPR015887">
    <property type="entry name" value="DNA_glyclase_Znf_dom_DNA_BS"/>
</dbReference>
<dbReference type="CDD" id="cd08966">
    <property type="entry name" value="EcFpg-like_N"/>
    <property type="match status" value="1"/>
</dbReference>
<reference evidence="18 19" key="1">
    <citation type="submission" date="2019-03" db="EMBL/GenBank/DDBJ databases">
        <title>Genomic Encyclopedia of Type Strains, Phase III (KMG-III): the genomes of soil and plant-associated and newly described type strains.</title>
        <authorList>
            <person name="Whitman W."/>
        </authorList>
    </citation>
    <scope>NUCLEOTIDE SEQUENCE [LARGE SCALE GENOMIC DNA]</scope>
    <source>
        <strain evidence="18 19">VKMAc-2574</strain>
    </source>
</reference>
<dbReference type="Gene3D" id="1.10.8.50">
    <property type="match status" value="1"/>
</dbReference>
<keyword evidence="8" id="KW-0862">Zinc</keyword>
<dbReference type="Pfam" id="PF06827">
    <property type="entry name" value="zf-FPG_IleRS"/>
    <property type="match status" value="1"/>
</dbReference>
<evidence type="ECO:0000256" key="1">
    <source>
        <dbReference type="ARBA" id="ARBA00001668"/>
    </source>
</evidence>
<evidence type="ECO:0000256" key="4">
    <source>
        <dbReference type="ARBA" id="ARBA00022723"/>
    </source>
</evidence>
<evidence type="ECO:0000256" key="3">
    <source>
        <dbReference type="ARBA" id="ARBA00009409"/>
    </source>
</evidence>
<evidence type="ECO:0000313" key="18">
    <source>
        <dbReference type="EMBL" id="TDW93353.1"/>
    </source>
</evidence>
<dbReference type="PROSITE" id="PS51066">
    <property type="entry name" value="ZF_FPG_2"/>
    <property type="match status" value="1"/>
</dbReference>
<evidence type="ECO:0000259" key="17">
    <source>
        <dbReference type="PROSITE" id="PS51068"/>
    </source>
</evidence>
<evidence type="ECO:0000256" key="8">
    <source>
        <dbReference type="ARBA" id="ARBA00022833"/>
    </source>
</evidence>
<dbReference type="SUPFAM" id="SSF57716">
    <property type="entry name" value="Glucocorticoid receptor-like (DNA-binding domain)"/>
    <property type="match status" value="1"/>
</dbReference>
<comment type="similarity">
    <text evidence="3">Belongs to the FPG family.</text>
</comment>
<dbReference type="InterPro" id="IPR010979">
    <property type="entry name" value="Ribosomal_uS13-like_H2TH"/>
</dbReference>
<dbReference type="Gene3D" id="3.20.190.10">
    <property type="entry name" value="MutM-like, N-terminal"/>
    <property type="match status" value="1"/>
</dbReference>
<evidence type="ECO:0000256" key="11">
    <source>
        <dbReference type="ARBA" id="ARBA00023239"/>
    </source>
</evidence>